<dbReference type="Proteomes" id="UP001168823">
    <property type="component" value="Unassembled WGS sequence"/>
</dbReference>
<feature type="transmembrane region" description="Helical" evidence="1">
    <location>
        <begin position="71"/>
        <end position="89"/>
    </location>
</feature>
<keyword evidence="1" id="KW-0472">Membrane</keyword>
<feature type="transmembrane region" description="Helical" evidence="1">
    <location>
        <begin position="109"/>
        <end position="130"/>
    </location>
</feature>
<name>A0ABT8UK56_9MYCO</name>
<organism evidence="2 3">
    <name type="scientific">Mycolicibacterium arseniciresistens</name>
    <dbReference type="NCBI Taxonomy" id="3062257"/>
    <lineage>
        <taxon>Bacteria</taxon>
        <taxon>Bacillati</taxon>
        <taxon>Actinomycetota</taxon>
        <taxon>Actinomycetes</taxon>
        <taxon>Mycobacteriales</taxon>
        <taxon>Mycobacteriaceae</taxon>
        <taxon>Mycolicibacterium</taxon>
    </lineage>
</organism>
<protein>
    <submittedName>
        <fullName evidence="2">Uncharacterized protein</fullName>
    </submittedName>
</protein>
<gene>
    <name evidence="2" type="ORF">Q2100_15785</name>
</gene>
<keyword evidence="3" id="KW-1185">Reference proteome</keyword>
<keyword evidence="1" id="KW-1133">Transmembrane helix</keyword>
<reference evidence="2" key="1">
    <citation type="submission" date="2023-07" db="EMBL/GenBank/DDBJ databases">
        <title>Mycolicibacterium sp. nov., a novel bacterial species.</title>
        <authorList>
            <person name="Cao Y."/>
        </authorList>
    </citation>
    <scope>NUCLEOTIDE SEQUENCE</scope>
    <source>
        <strain evidence="2">KC 300</strain>
    </source>
</reference>
<dbReference type="EMBL" id="JAUMSQ010000113">
    <property type="protein sequence ID" value="MDO3637210.1"/>
    <property type="molecule type" value="Genomic_DNA"/>
</dbReference>
<sequence>MLLTDHEYGPIILCSRAISVADSHAGQRYPDELHHQAPKLRPGSSRYHRFVSISRGEERASGGAGTIGFRAQLWAAAISAVLVLAGWLTGVVDFDLFSPDGAADLETDLYVAAVLVASYGAISLAAKLFAAQRLSRRDRGGPPL</sequence>
<dbReference type="RefSeq" id="WP_302914841.1">
    <property type="nucleotide sequence ID" value="NZ_JAUMSQ010000113.1"/>
</dbReference>
<accession>A0ABT8UK56</accession>
<keyword evidence="1" id="KW-0812">Transmembrane</keyword>
<evidence type="ECO:0000256" key="1">
    <source>
        <dbReference type="SAM" id="Phobius"/>
    </source>
</evidence>
<proteinExistence type="predicted"/>
<evidence type="ECO:0000313" key="2">
    <source>
        <dbReference type="EMBL" id="MDO3637210.1"/>
    </source>
</evidence>
<comment type="caution">
    <text evidence="2">The sequence shown here is derived from an EMBL/GenBank/DDBJ whole genome shotgun (WGS) entry which is preliminary data.</text>
</comment>
<evidence type="ECO:0000313" key="3">
    <source>
        <dbReference type="Proteomes" id="UP001168823"/>
    </source>
</evidence>